<dbReference type="AlphaFoldDB" id="A0A8J9VTH4"/>
<evidence type="ECO:0000313" key="3">
    <source>
        <dbReference type="Proteomes" id="UP000838412"/>
    </source>
</evidence>
<dbReference type="OrthoDB" id="165036at2759"/>
<dbReference type="EMBL" id="OV696686">
    <property type="protein sequence ID" value="CAH1229655.1"/>
    <property type="molecule type" value="Genomic_DNA"/>
</dbReference>
<organism evidence="2 3">
    <name type="scientific">Branchiostoma lanceolatum</name>
    <name type="common">Common lancelet</name>
    <name type="synonym">Amphioxus lanceolatum</name>
    <dbReference type="NCBI Taxonomy" id="7740"/>
    <lineage>
        <taxon>Eukaryota</taxon>
        <taxon>Metazoa</taxon>
        <taxon>Chordata</taxon>
        <taxon>Cephalochordata</taxon>
        <taxon>Leptocardii</taxon>
        <taxon>Amphioxiformes</taxon>
        <taxon>Branchiostomatidae</taxon>
        <taxon>Branchiostoma</taxon>
    </lineage>
</organism>
<dbReference type="Gene3D" id="2.70.50.70">
    <property type="match status" value="1"/>
</dbReference>
<accession>A0A8J9VTH4</accession>
<reference evidence="2" key="1">
    <citation type="submission" date="2022-01" db="EMBL/GenBank/DDBJ databases">
        <authorList>
            <person name="Braso-Vives M."/>
        </authorList>
    </citation>
    <scope>NUCLEOTIDE SEQUENCE</scope>
</reference>
<evidence type="ECO:0000313" key="2">
    <source>
        <dbReference type="EMBL" id="CAH1229655.1"/>
    </source>
</evidence>
<protein>
    <submittedName>
        <fullName evidence="2">Hypp247 protein</fullName>
    </submittedName>
</protein>
<proteinExistence type="predicted"/>
<dbReference type="PANTHER" id="PTHR35559:SF1">
    <property type="entry name" value="CHITIN-BINDING TYPE-4 DOMAIN-CONTAINING PROTEIN"/>
    <property type="match status" value="1"/>
</dbReference>
<sequence length="442" mass="47166">MKGLAAHLLTVLPALAAAHSWITCTDYLEMNGDYWDHELCRAFPRSASRMVPRTALFGSQDTYSYFPSPGAVCRTSRNDATEYAADHPMATYYQGQTVVLTHPTKNHVADVQCTNKYIPDNGNWIAVGPVNGASDPALFDGPEWTQIADMGKAPVGYEIPDAVTSTYPKPGFQNAPKFCENMDKAMGTYNFTIPSNLTPGRYTFLWKWIFNAGNDPYTSCWEADVVATKAERNAIYTSMGLSTIDFWYAGGTTPVVPPVIPVVDGLGGTDNTGTGTIDNTGTGTIDNTGTGTIDNTGTGTIDNTGTGTIDNTGTGTIDNTGTGTIDNTGTGTGTTSGTTTPLSFAFNVNAWPGGGQGSLVLPSPRPSGDWYVELKFPCAGSGIILDTWHGDQIQTPEEEAQGIFKIKQTGWQLDKNDIGFVVNTMAGCFVDENQVTAQIVSN</sequence>
<name>A0A8J9VTH4_BRALA</name>
<keyword evidence="3" id="KW-1185">Reference proteome</keyword>
<gene>
    <name evidence="2" type="primary">Hypp247</name>
    <name evidence="2" type="ORF">BLAG_LOCUS880</name>
</gene>
<dbReference type="Proteomes" id="UP000838412">
    <property type="component" value="Chromosome 1"/>
</dbReference>
<keyword evidence="1" id="KW-0732">Signal</keyword>
<dbReference type="PANTHER" id="PTHR35559">
    <property type="entry name" value="CHITIN-BINDING TYPE-4 DOMAIN-CONTAINING PROTEIN"/>
    <property type="match status" value="1"/>
</dbReference>
<evidence type="ECO:0000256" key="1">
    <source>
        <dbReference type="SAM" id="SignalP"/>
    </source>
</evidence>
<feature type="signal peptide" evidence="1">
    <location>
        <begin position="1"/>
        <end position="18"/>
    </location>
</feature>
<feature type="chain" id="PRO_5035453016" evidence="1">
    <location>
        <begin position="19"/>
        <end position="442"/>
    </location>
</feature>